<protein>
    <submittedName>
        <fullName evidence="1">Uncharacterized protein</fullName>
    </submittedName>
</protein>
<gene>
    <name evidence="1" type="ORF">M440DRAFT_1145112</name>
</gene>
<proteinExistence type="predicted"/>
<dbReference type="Proteomes" id="UP000240760">
    <property type="component" value="Unassembled WGS sequence"/>
</dbReference>
<evidence type="ECO:0000313" key="2">
    <source>
        <dbReference type="Proteomes" id="UP000240760"/>
    </source>
</evidence>
<keyword evidence="2" id="KW-1185">Reference proteome</keyword>
<reference evidence="1 2" key="1">
    <citation type="submission" date="2016-07" db="EMBL/GenBank/DDBJ databases">
        <title>Multiple horizontal gene transfer events from other fungi enriched the ability of initially mycotrophic Trichoderma (Ascomycota) to feed on dead plant biomass.</title>
        <authorList>
            <consortium name="DOE Joint Genome Institute"/>
            <person name="Aerts A."/>
            <person name="Atanasova L."/>
            <person name="Chenthamara K."/>
            <person name="Zhang J."/>
            <person name="Grujic M."/>
            <person name="Henrissat B."/>
            <person name="Kuo A."/>
            <person name="Salamov A."/>
            <person name="Lipzen A."/>
            <person name="Labutti K."/>
            <person name="Barry K."/>
            <person name="Miao Y."/>
            <person name="Rahimi M.J."/>
            <person name="Shen Q."/>
            <person name="Grigoriev I.V."/>
            <person name="Kubicek C.P."/>
            <person name="Druzhinina I.S."/>
        </authorList>
    </citation>
    <scope>NUCLEOTIDE SEQUENCE [LARGE SCALE GENOMIC DNA]</scope>
    <source>
        <strain evidence="1 2">ATCC 18648</strain>
    </source>
</reference>
<dbReference type="EMBL" id="KZ679147">
    <property type="protein sequence ID" value="PTB71660.1"/>
    <property type="molecule type" value="Genomic_DNA"/>
</dbReference>
<accession>A0A2T4BQU0</accession>
<name>A0A2T4BQU0_TRILO</name>
<dbReference type="AlphaFoldDB" id="A0A2T4BQU0"/>
<organism evidence="1 2">
    <name type="scientific">Trichoderma longibrachiatum ATCC 18648</name>
    <dbReference type="NCBI Taxonomy" id="983965"/>
    <lineage>
        <taxon>Eukaryota</taxon>
        <taxon>Fungi</taxon>
        <taxon>Dikarya</taxon>
        <taxon>Ascomycota</taxon>
        <taxon>Pezizomycotina</taxon>
        <taxon>Sordariomycetes</taxon>
        <taxon>Hypocreomycetidae</taxon>
        <taxon>Hypocreales</taxon>
        <taxon>Hypocreaceae</taxon>
        <taxon>Trichoderma</taxon>
    </lineage>
</organism>
<sequence length="177" mass="19306">MKGAAGRGKGRLLFYSLPYEVSDVARRLMRSISRSVFAKCARSLAQTDQTLDLGAERCLNPEFFFLPSTDSMASEAFDRPHHHCLARVRGRPDRLSRGRPSTGVFCFSGGTWPASACTSPVFNSPVSRSEPMIACHFQLTMILRGPGIAIASPPSSPHQCLDGAHCGRPRVADRRTA</sequence>
<evidence type="ECO:0000313" key="1">
    <source>
        <dbReference type="EMBL" id="PTB71660.1"/>
    </source>
</evidence>